<feature type="compositionally biased region" description="Basic residues" evidence="2">
    <location>
        <begin position="118"/>
        <end position="136"/>
    </location>
</feature>
<dbReference type="EMBL" id="FOZZ01000007">
    <property type="protein sequence ID" value="SFS93442.1"/>
    <property type="molecule type" value="Genomic_DNA"/>
</dbReference>
<feature type="domain" description="Prokaryotic-type class I peptide chain release factors" evidence="3">
    <location>
        <begin position="17"/>
        <end position="33"/>
    </location>
</feature>
<evidence type="ECO:0000259" key="3">
    <source>
        <dbReference type="PROSITE" id="PS00745"/>
    </source>
</evidence>
<evidence type="ECO:0000313" key="5">
    <source>
        <dbReference type="Proteomes" id="UP000198785"/>
    </source>
</evidence>
<dbReference type="GO" id="GO:0003747">
    <property type="term" value="F:translation release factor activity"/>
    <property type="evidence" value="ECO:0007669"/>
    <property type="project" value="InterPro"/>
</dbReference>
<comment type="similarity">
    <text evidence="1">Belongs to the prokaryotic/mitochondrial release factor family.</text>
</comment>
<dbReference type="SUPFAM" id="SSF75620">
    <property type="entry name" value="Release factor"/>
    <property type="match status" value="1"/>
</dbReference>
<accession>A0A1I6TW25</accession>
<dbReference type="NCBIfam" id="NF006718">
    <property type="entry name" value="PRK09256.1"/>
    <property type="match status" value="1"/>
</dbReference>
<name>A0A1I6TW25_9SPHI</name>
<dbReference type="AlphaFoldDB" id="A0A1I6TW25"/>
<dbReference type="PANTHER" id="PTHR47814:SF1">
    <property type="entry name" value="PEPTIDYL-TRNA HYDROLASE ARFB"/>
    <property type="match status" value="1"/>
</dbReference>
<dbReference type="Gene3D" id="3.30.160.20">
    <property type="match status" value="1"/>
</dbReference>
<evidence type="ECO:0000256" key="2">
    <source>
        <dbReference type="SAM" id="MobiDB-lite"/>
    </source>
</evidence>
<dbReference type="InterPro" id="IPR045853">
    <property type="entry name" value="Pep_chain_release_fac_I_sf"/>
</dbReference>
<keyword evidence="5" id="KW-1185">Reference proteome</keyword>
<dbReference type="Proteomes" id="UP000198785">
    <property type="component" value="Unassembled WGS sequence"/>
</dbReference>
<dbReference type="Pfam" id="PF00472">
    <property type="entry name" value="RF-1"/>
    <property type="match status" value="1"/>
</dbReference>
<dbReference type="PROSITE" id="PS00745">
    <property type="entry name" value="RF_PROK_I"/>
    <property type="match status" value="1"/>
</dbReference>
<gene>
    <name evidence="4" type="ORF">SAMN05660206_10787</name>
</gene>
<dbReference type="RefSeq" id="WP_212611666.1">
    <property type="nucleotide sequence ID" value="NZ_FOZZ01000007.1"/>
</dbReference>
<feature type="region of interest" description="Disordered" evidence="2">
    <location>
        <begin position="114"/>
        <end position="136"/>
    </location>
</feature>
<evidence type="ECO:0000313" key="4">
    <source>
        <dbReference type="EMBL" id="SFS93442.1"/>
    </source>
</evidence>
<dbReference type="InterPro" id="IPR000352">
    <property type="entry name" value="Pep_chain_release_fac_I"/>
</dbReference>
<dbReference type="PANTHER" id="PTHR47814">
    <property type="entry name" value="PEPTIDYL-TRNA HYDROLASE ARFB"/>
    <property type="match status" value="1"/>
</dbReference>
<proteinExistence type="inferred from homology"/>
<dbReference type="GO" id="GO:0004045">
    <property type="term" value="F:peptidyl-tRNA hydrolase activity"/>
    <property type="evidence" value="ECO:0007669"/>
    <property type="project" value="TreeGrafter"/>
</dbReference>
<dbReference type="STRING" id="683125.SAMN05660206_10787"/>
<dbReference type="GO" id="GO:0072344">
    <property type="term" value="P:rescue of stalled ribosome"/>
    <property type="evidence" value="ECO:0007669"/>
    <property type="project" value="TreeGrafter"/>
</dbReference>
<evidence type="ECO:0000256" key="1">
    <source>
        <dbReference type="ARBA" id="ARBA00010835"/>
    </source>
</evidence>
<sequence>MIDKEHILSELQFKTSRSGGAGGQHVNKVESKVTLIWDIGASIYLTDGERALLIKRLQHRLTKEGVLMLEASDDRSQMRNKALVIERFFNLLEVALRPEKKRIATKIPKSKVLERLDRKKKQGQKKAYRRKNQRWD</sequence>
<dbReference type="GO" id="GO:0043022">
    <property type="term" value="F:ribosome binding"/>
    <property type="evidence" value="ECO:0007669"/>
    <property type="project" value="TreeGrafter"/>
</dbReference>
<organism evidence="4 5">
    <name type="scientific">Sphingobacterium wenxiniae</name>
    <dbReference type="NCBI Taxonomy" id="683125"/>
    <lineage>
        <taxon>Bacteria</taxon>
        <taxon>Pseudomonadati</taxon>
        <taxon>Bacteroidota</taxon>
        <taxon>Sphingobacteriia</taxon>
        <taxon>Sphingobacteriales</taxon>
        <taxon>Sphingobacteriaceae</taxon>
        <taxon>Sphingobacterium</taxon>
    </lineage>
</organism>
<protein>
    <submittedName>
        <fullName evidence="4">Ribosome-associated protein</fullName>
    </submittedName>
</protein>
<reference evidence="4 5" key="1">
    <citation type="submission" date="2016-10" db="EMBL/GenBank/DDBJ databases">
        <authorList>
            <person name="de Groot N.N."/>
        </authorList>
    </citation>
    <scope>NUCLEOTIDE SEQUENCE [LARGE SCALE GENOMIC DNA]</scope>
    <source>
        <strain evidence="4 5">DSM 22789</strain>
    </source>
</reference>